<protein>
    <submittedName>
        <fullName evidence="3">Tab2/Atab2 family RNA-binding protein</fullName>
    </submittedName>
</protein>
<evidence type="ECO:0000313" key="4">
    <source>
        <dbReference type="Proteomes" id="UP001204953"/>
    </source>
</evidence>
<dbReference type="InterPro" id="IPR046761">
    <property type="entry name" value="Tab2-like_C"/>
</dbReference>
<proteinExistence type="predicted"/>
<name>A0AAE3KPX2_9CYAN</name>
<dbReference type="InterPro" id="IPR046760">
    <property type="entry name" value="Tab2-like_N"/>
</dbReference>
<keyword evidence="4" id="KW-1185">Reference proteome</keyword>
<dbReference type="EMBL" id="JAMZMM010000169">
    <property type="protein sequence ID" value="MCP2730108.1"/>
    <property type="molecule type" value="Genomic_DNA"/>
</dbReference>
<feature type="domain" description="RNA-binding protein Tab2-like N-terminal" evidence="1">
    <location>
        <begin position="3"/>
        <end position="104"/>
    </location>
</feature>
<dbReference type="Proteomes" id="UP001204953">
    <property type="component" value="Unassembled WGS sequence"/>
</dbReference>
<reference evidence="3" key="1">
    <citation type="submission" date="2022-06" db="EMBL/GenBank/DDBJ databases">
        <title>New cyanobacteria of genus Symplocastrum in benthos of Lake Baikal.</title>
        <authorList>
            <person name="Sorokovikova E."/>
            <person name="Tikhonova I."/>
            <person name="Krasnopeev A."/>
            <person name="Evseev P."/>
            <person name="Gladkikh A."/>
            <person name="Belykh O."/>
        </authorList>
    </citation>
    <scope>NUCLEOTIDE SEQUENCE</scope>
    <source>
        <strain evidence="3">BBK-W-15</strain>
    </source>
</reference>
<dbReference type="PANTHER" id="PTHR34556">
    <property type="match status" value="1"/>
</dbReference>
<organism evidence="3 4">
    <name type="scientific">Limnofasciculus baicalensis BBK-W-15</name>
    <dbReference type="NCBI Taxonomy" id="2699891"/>
    <lineage>
        <taxon>Bacteria</taxon>
        <taxon>Bacillati</taxon>
        <taxon>Cyanobacteriota</taxon>
        <taxon>Cyanophyceae</taxon>
        <taxon>Coleofasciculales</taxon>
        <taxon>Coleofasciculaceae</taxon>
        <taxon>Limnofasciculus</taxon>
        <taxon>Limnofasciculus baicalensis</taxon>
    </lineage>
</organism>
<dbReference type="GO" id="GO:0003723">
    <property type="term" value="F:RNA binding"/>
    <property type="evidence" value="ECO:0007669"/>
    <property type="project" value="InterPro"/>
</dbReference>
<evidence type="ECO:0000259" key="2">
    <source>
        <dbReference type="Pfam" id="PF20429"/>
    </source>
</evidence>
<accession>A0AAE3KPX2</accession>
<dbReference type="PANTHER" id="PTHR34556:SF2">
    <property type="entry name" value="PROTEIN TAB2 HOMOLOG, CHLOROPLASTIC"/>
    <property type="match status" value="1"/>
</dbReference>
<comment type="caution">
    <text evidence="3">The sequence shown here is derived from an EMBL/GenBank/DDBJ whole genome shotgun (WGS) entry which is preliminary data.</text>
</comment>
<dbReference type="InterPro" id="IPR009472">
    <property type="entry name" value="Tab2-like"/>
</dbReference>
<dbReference type="Pfam" id="PF20429">
    <property type="entry name" value="Tab2-like_C"/>
    <property type="match status" value="1"/>
</dbReference>
<sequence length="279" mass="31286">MTVWQADFYKRPLRNLEGKVLWELFICNIIGELVYQALSPQSDVNVEWLVTQLQVATAKTGFPDAIQVFRPQSLTLFASAGQKLGIKVEATRRTLALKQKLQERALQYPQENNYSGENYHPIALDKPPPLPLSENLWGDRWRFAAIGAGDMEAAFCDRAIPIFQMPEEFLPLNLSLPSTVAIPGVVIDGGRKSMVLARWLAEVQPVALNYIPGAPDGLILEAGLVDRWVVATFEDREVAAAARIYQERQEWSQGLHFLLVQPDDSGMTYTGFWLLKSGD</sequence>
<dbReference type="AlphaFoldDB" id="A0AAE3KPX2"/>
<dbReference type="RefSeq" id="WP_254012873.1">
    <property type="nucleotide sequence ID" value="NZ_JAMZMM010000169.1"/>
</dbReference>
<feature type="domain" description="RNA-binding protein Tab2/Atab2 C-terminal" evidence="2">
    <location>
        <begin position="120"/>
        <end position="276"/>
    </location>
</feature>
<evidence type="ECO:0000259" key="1">
    <source>
        <dbReference type="Pfam" id="PF06485"/>
    </source>
</evidence>
<gene>
    <name evidence="3" type="ORF">NJ959_16880</name>
</gene>
<evidence type="ECO:0000313" key="3">
    <source>
        <dbReference type="EMBL" id="MCP2730108.1"/>
    </source>
</evidence>
<dbReference type="Pfam" id="PF06485">
    <property type="entry name" value="Tab2-like_N"/>
    <property type="match status" value="1"/>
</dbReference>